<dbReference type="RefSeq" id="WP_110171112.1">
    <property type="nucleotide sequence ID" value="NZ_CP015136.1"/>
</dbReference>
<reference evidence="2 3" key="1">
    <citation type="journal article" date="2016" name="Genome Announc.">
        <title>First Complete Genome Sequence of a Subdivision 6 Acidobacterium Strain.</title>
        <authorList>
            <person name="Huang S."/>
            <person name="Vieira S."/>
            <person name="Bunk B."/>
            <person name="Riedel T."/>
            <person name="Sproer C."/>
            <person name="Overmann J."/>
        </authorList>
    </citation>
    <scope>NUCLEOTIDE SEQUENCE [LARGE SCALE GENOMIC DNA]</scope>
    <source>
        <strain evidence="3">DSM 100886 HEG_-6_39</strain>
    </source>
</reference>
<dbReference type="KEGG" id="abac:LuPra_02576"/>
<keyword evidence="1" id="KW-1133">Transmembrane helix</keyword>
<keyword evidence="1" id="KW-0812">Transmembrane</keyword>
<dbReference type="Proteomes" id="UP000076079">
    <property type="component" value="Chromosome"/>
</dbReference>
<accession>A0A143PLJ1</accession>
<protein>
    <submittedName>
        <fullName evidence="2">Uncharacterized protein</fullName>
    </submittedName>
</protein>
<reference evidence="3" key="2">
    <citation type="submission" date="2016-04" db="EMBL/GenBank/DDBJ databases">
        <title>First Complete Genome Sequence of a Subdivision 6 Acidobacterium.</title>
        <authorList>
            <person name="Huang S."/>
            <person name="Vieira S."/>
            <person name="Bunk B."/>
            <person name="Riedel T."/>
            <person name="Sproeer C."/>
            <person name="Overmann J."/>
        </authorList>
    </citation>
    <scope>NUCLEOTIDE SEQUENCE [LARGE SCALE GENOMIC DNA]</scope>
    <source>
        <strain evidence="3">DSM 100886 HEG_-6_39</strain>
    </source>
</reference>
<gene>
    <name evidence="2" type="ORF">LuPra_02576</name>
</gene>
<keyword evidence="1" id="KW-0472">Membrane</keyword>
<evidence type="ECO:0000313" key="2">
    <source>
        <dbReference type="EMBL" id="AMY09361.1"/>
    </source>
</evidence>
<dbReference type="OrthoDB" id="10001232at2"/>
<name>A0A143PLJ1_LUTPR</name>
<keyword evidence="3" id="KW-1185">Reference proteome</keyword>
<proteinExistence type="predicted"/>
<evidence type="ECO:0000313" key="3">
    <source>
        <dbReference type="Proteomes" id="UP000076079"/>
    </source>
</evidence>
<feature type="transmembrane region" description="Helical" evidence="1">
    <location>
        <begin position="16"/>
        <end position="39"/>
    </location>
</feature>
<evidence type="ECO:0000256" key="1">
    <source>
        <dbReference type="SAM" id="Phobius"/>
    </source>
</evidence>
<dbReference type="AlphaFoldDB" id="A0A143PLJ1"/>
<organism evidence="2 3">
    <name type="scientific">Luteitalea pratensis</name>
    <dbReference type="NCBI Taxonomy" id="1855912"/>
    <lineage>
        <taxon>Bacteria</taxon>
        <taxon>Pseudomonadati</taxon>
        <taxon>Acidobacteriota</taxon>
        <taxon>Vicinamibacteria</taxon>
        <taxon>Vicinamibacterales</taxon>
        <taxon>Vicinamibacteraceae</taxon>
        <taxon>Luteitalea</taxon>
    </lineage>
</organism>
<sequence>MGPPRDYAFAAQFPNWIVFSPGMAPVLAVGGTYVLWIALGHGTMRLIAGPAGADTLRRGHPQRL</sequence>
<dbReference type="EMBL" id="CP015136">
    <property type="protein sequence ID" value="AMY09361.1"/>
    <property type="molecule type" value="Genomic_DNA"/>
</dbReference>